<gene>
    <name evidence="1" type="ordered locus">Daud_0590</name>
</gene>
<sequence>MDYLITWVEGDEVEYRFIPADELPQVLEAEKNYIVIPLHN</sequence>
<reference evidence="2" key="1">
    <citation type="submission" date="2007-10" db="EMBL/GenBank/DDBJ databases">
        <title>Complete sequence of chromosome of Desulforudis audaxviator MP104C.</title>
        <authorList>
            <person name="Copeland A."/>
            <person name="Lucas S."/>
            <person name="Lapidus A."/>
            <person name="Barry K."/>
            <person name="Glavina del Rio T."/>
            <person name="Dalin E."/>
            <person name="Tice H."/>
            <person name="Bruce D."/>
            <person name="Pitluck S."/>
            <person name="Lowry S.R."/>
            <person name="Larimer F."/>
            <person name="Land M.L."/>
            <person name="Hauser L."/>
            <person name="Kyrpides N."/>
            <person name="Ivanova N.N."/>
            <person name="Richardson P."/>
        </authorList>
    </citation>
    <scope>NUCLEOTIDE SEQUENCE [LARGE SCALE GENOMIC DNA]</scope>
    <source>
        <strain evidence="2">MP104C</strain>
    </source>
</reference>
<dbReference type="Proteomes" id="UP000008544">
    <property type="component" value="Chromosome"/>
</dbReference>
<dbReference type="STRING" id="477974.Daud_0590"/>
<name>B1I266_DESAP</name>
<reference evidence="1 2" key="2">
    <citation type="journal article" date="2008" name="Science">
        <title>Environmental genomics reveals a single-species ecosystem deep within Earth.</title>
        <authorList>
            <person name="Chivian D."/>
            <person name="Brodie E.L."/>
            <person name="Alm E.J."/>
            <person name="Culley D.E."/>
            <person name="Dehal P.S."/>
            <person name="Desantis T.Z."/>
            <person name="Gihring T.M."/>
            <person name="Lapidus A."/>
            <person name="Lin L.H."/>
            <person name="Lowry S.R."/>
            <person name="Moser D.P."/>
            <person name="Richardson P.M."/>
            <person name="Southam G."/>
            <person name="Wanger G."/>
            <person name="Pratt L.M."/>
            <person name="Andersen G.L."/>
            <person name="Hazen T.C."/>
            <person name="Brockman F.J."/>
            <person name="Arkin A.P."/>
            <person name="Onstott T.C."/>
        </authorList>
    </citation>
    <scope>NUCLEOTIDE SEQUENCE [LARGE SCALE GENOMIC DNA]</scope>
    <source>
        <strain evidence="1 2">MP104C</strain>
    </source>
</reference>
<accession>B1I266</accession>
<dbReference type="RefSeq" id="WP_012301712.1">
    <property type="nucleotide sequence ID" value="NC_010424.1"/>
</dbReference>
<protein>
    <submittedName>
        <fullName evidence="1">Uncharacterized protein</fullName>
    </submittedName>
</protein>
<evidence type="ECO:0000313" key="2">
    <source>
        <dbReference type="Proteomes" id="UP000008544"/>
    </source>
</evidence>
<proteinExistence type="predicted"/>
<dbReference type="EMBL" id="CP000860">
    <property type="protein sequence ID" value="ACA59124.1"/>
    <property type="molecule type" value="Genomic_DNA"/>
</dbReference>
<evidence type="ECO:0000313" key="1">
    <source>
        <dbReference type="EMBL" id="ACA59124.1"/>
    </source>
</evidence>
<dbReference type="HOGENOM" id="CLU_216280_0_0_9"/>
<organism evidence="1 2">
    <name type="scientific">Desulforudis audaxviator (strain MP104C)</name>
    <dbReference type="NCBI Taxonomy" id="477974"/>
    <lineage>
        <taxon>Bacteria</taxon>
        <taxon>Bacillati</taxon>
        <taxon>Bacillota</taxon>
        <taxon>Clostridia</taxon>
        <taxon>Thermoanaerobacterales</taxon>
        <taxon>Candidatus Desulforudaceae</taxon>
        <taxon>Candidatus Desulforudis</taxon>
    </lineage>
</organism>
<keyword evidence="2" id="KW-1185">Reference proteome</keyword>
<dbReference type="KEGG" id="dau:Daud_0590"/>
<dbReference type="AlphaFoldDB" id="B1I266"/>